<dbReference type="PANTHER" id="PTHR39327">
    <property type="match status" value="1"/>
</dbReference>
<reference evidence="1 2" key="1">
    <citation type="submission" date="2020-02" db="EMBL/GenBank/DDBJ databases">
        <authorList>
            <person name="Zhang X.-Y."/>
        </authorList>
    </citation>
    <scope>NUCLEOTIDE SEQUENCE [LARGE SCALE GENOMIC DNA]</scope>
    <source>
        <strain evidence="1 2">C33</strain>
    </source>
</reference>
<name>A0A845UYY0_9GAMM</name>
<keyword evidence="2" id="KW-1185">Reference proteome</keyword>
<dbReference type="InterPro" id="IPR010319">
    <property type="entry name" value="Transglutaminase-like_Cys_pept"/>
</dbReference>
<gene>
    <name evidence="1" type="ORF">G3I74_07065</name>
</gene>
<comment type="caution">
    <text evidence="1">The sequence shown here is derived from an EMBL/GenBank/DDBJ whole genome shotgun (WGS) entry which is preliminary data.</text>
</comment>
<dbReference type="PROSITE" id="PS51257">
    <property type="entry name" value="PROKAR_LIPOPROTEIN"/>
    <property type="match status" value="1"/>
</dbReference>
<dbReference type="Gene3D" id="3.10.620.30">
    <property type="match status" value="1"/>
</dbReference>
<sequence>MRLTLIRSLLTAGIVITAACSSTLLRPQPDTSLQIDFEQLSEQMRDQFSDQRVEVIERWAGLLEEIRSEPAENQLDRVNEFFHRNVRYQIDQQLYGEEDYWASPLETLGHGRGDCEDWAIAKYISLRHLGIPDRNLRLIYVRAQIGGPRSPVSQAHMVLGYYSVPNAEPIILDSLISNVLPASERTDLSPVFSFNADGLWVGQGSAPAAGSPTARLSLWREVIAQMQREGIRIQ</sequence>
<dbReference type="RefSeq" id="WP_164210863.1">
    <property type="nucleotide sequence ID" value="NZ_JAAGSC010000039.1"/>
</dbReference>
<dbReference type="InterPro" id="IPR038765">
    <property type="entry name" value="Papain-like_cys_pep_sf"/>
</dbReference>
<evidence type="ECO:0000313" key="2">
    <source>
        <dbReference type="Proteomes" id="UP000484885"/>
    </source>
</evidence>
<dbReference type="PANTHER" id="PTHR39327:SF1">
    <property type="entry name" value="BLR5470 PROTEIN"/>
    <property type="match status" value="1"/>
</dbReference>
<dbReference type="EMBL" id="JAAGSC010000039">
    <property type="protein sequence ID" value="NDY95482.1"/>
    <property type="molecule type" value="Genomic_DNA"/>
</dbReference>
<proteinExistence type="predicted"/>
<organism evidence="1 2">
    <name type="scientific">Wenzhouxiangella limi</name>
    <dbReference type="NCBI Taxonomy" id="2707351"/>
    <lineage>
        <taxon>Bacteria</taxon>
        <taxon>Pseudomonadati</taxon>
        <taxon>Pseudomonadota</taxon>
        <taxon>Gammaproteobacteria</taxon>
        <taxon>Chromatiales</taxon>
        <taxon>Wenzhouxiangellaceae</taxon>
        <taxon>Wenzhouxiangella</taxon>
    </lineage>
</organism>
<accession>A0A845UYY0</accession>
<dbReference type="Pfam" id="PF06035">
    <property type="entry name" value="Peptidase_C93"/>
    <property type="match status" value="1"/>
</dbReference>
<dbReference type="SUPFAM" id="SSF54001">
    <property type="entry name" value="Cysteine proteinases"/>
    <property type="match status" value="1"/>
</dbReference>
<dbReference type="AlphaFoldDB" id="A0A845UYY0"/>
<dbReference type="Proteomes" id="UP000484885">
    <property type="component" value="Unassembled WGS sequence"/>
</dbReference>
<evidence type="ECO:0000313" key="1">
    <source>
        <dbReference type="EMBL" id="NDY95482.1"/>
    </source>
</evidence>
<protein>
    <submittedName>
        <fullName evidence="1">Transglutaminase</fullName>
    </submittedName>
</protein>